<dbReference type="Proteomes" id="UP001244341">
    <property type="component" value="Chromosome 9b"/>
</dbReference>
<protein>
    <submittedName>
        <fullName evidence="1">Uncharacterized protein</fullName>
    </submittedName>
</protein>
<evidence type="ECO:0000313" key="1">
    <source>
        <dbReference type="EMBL" id="WIA17950.1"/>
    </source>
</evidence>
<name>A0ABY8U9A7_TETOB</name>
<reference evidence="1 2" key="1">
    <citation type="submission" date="2023-05" db="EMBL/GenBank/DDBJ databases">
        <title>A 100% complete, gapless, phased diploid assembly of the Scenedesmus obliquus UTEX 3031 genome.</title>
        <authorList>
            <person name="Biondi T.C."/>
            <person name="Hanschen E.R."/>
            <person name="Kwon T."/>
            <person name="Eng W."/>
            <person name="Kruse C.P.S."/>
            <person name="Koehler S.I."/>
            <person name="Kunde Y."/>
            <person name="Gleasner C.D."/>
            <person name="You Mak K.T."/>
            <person name="Polle J."/>
            <person name="Hovde B.T."/>
            <person name="Starkenburg S.R."/>
        </authorList>
    </citation>
    <scope>NUCLEOTIDE SEQUENCE [LARGE SCALE GENOMIC DNA]</scope>
    <source>
        <strain evidence="1 2">DOE0152z</strain>
    </source>
</reference>
<gene>
    <name evidence="1" type="ORF">OEZ85_009441</name>
</gene>
<organism evidence="1 2">
    <name type="scientific">Tetradesmus obliquus</name>
    <name type="common">Green alga</name>
    <name type="synonym">Acutodesmus obliquus</name>
    <dbReference type="NCBI Taxonomy" id="3088"/>
    <lineage>
        <taxon>Eukaryota</taxon>
        <taxon>Viridiplantae</taxon>
        <taxon>Chlorophyta</taxon>
        <taxon>core chlorophytes</taxon>
        <taxon>Chlorophyceae</taxon>
        <taxon>CS clade</taxon>
        <taxon>Sphaeropleales</taxon>
        <taxon>Scenedesmaceae</taxon>
        <taxon>Tetradesmus</taxon>
    </lineage>
</organism>
<keyword evidence="2" id="KW-1185">Reference proteome</keyword>
<accession>A0ABY8U9A7</accession>
<evidence type="ECO:0000313" key="2">
    <source>
        <dbReference type="Proteomes" id="UP001244341"/>
    </source>
</evidence>
<sequence>MLRLQRHLSYRKIQARKLEEENRRLHAREAILLAYCQTLSWLRQQECNEWTVLAELDNQQQQQQQQQEGLLLASDTDKFSEEELLLLQQLQVELTDPLTGSLQQEPTVAPDGDLLYYFRRIFSLPPYPGAADMTMQDVSKAYNEVVRELSLNLALHDAAQQQPAGPDRAVAWPPANLAPWENLRAAFDRLSNKHVTLAQLQRGSVMMVVALANHADMSQPLLPEVNLDDHIRCVRQMGLSAAQKQQIADGYAVFSQLLQPVLLGMRQLQLQQPGENDERSDAAGAGGAIDGMQFGGAHNGSAVVDCGAASSSSTHSNAAAAAACSRSSSMLSAEGYKMHREVLHQQEQRAAQLKQLMQKDVLVKLAFIAYTFGRCKYTQLAKLYVLMYPRHPAIGAIGRAVDAIFKEDQARQGTRPGARQ</sequence>
<proteinExistence type="predicted"/>
<dbReference type="EMBL" id="CP126216">
    <property type="protein sequence ID" value="WIA17950.1"/>
    <property type="molecule type" value="Genomic_DNA"/>
</dbReference>